<dbReference type="EMBL" id="CAACVJ010000270">
    <property type="protein sequence ID" value="VEP15520.1"/>
    <property type="molecule type" value="Genomic_DNA"/>
</dbReference>
<dbReference type="SUPFAM" id="SSF89360">
    <property type="entry name" value="HesB-like domain"/>
    <property type="match status" value="1"/>
</dbReference>
<dbReference type="NCBIfam" id="TIGR00049">
    <property type="entry name" value="iron-sulfur cluster assembly accessory protein"/>
    <property type="match status" value="1"/>
</dbReference>
<name>A0A563VVT4_9CYAN</name>
<evidence type="ECO:0000259" key="2">
    <source>
        <dbReference type="Pfam" id="PF01521"/>
    </source>
</evidence>
<reference evidence="3 4" key="1">
    <citation type="submission" date="2019-01" db="EMBL/GenBank/DDBJ databases">
        <authorList>
            <person name="Brito A."/>
        </authorList>
    </citation>
    <scope>NUCLEOTIDE SEQUENCE [LARGE SCALE GENOMIC DNA]</scope>
    <source>
        <strain evidence="3">1</strain>
    </source>
</reference>
<dbReference type="InterPro" id="IPR017870">
    <property type="entry name" value="FeS_cluster_insertion_CS"/>
</dbReference>
<dbReference type="PANTHER" id="PTHR47265:SF1">
    <property type="entry name" value="IRON-SULFUR ASSEMBLY PROTEIN ISCA, CHLOROPLASTIC"/>
    <property type="match status" value="1"/>
</dbReference>
<dbReference type="OrthoDB" id="9801228at2"/>
<keyword evidence="4" id="KW-1185">Reference proteome</keyword>
<sequence>MTEATQTPTKGIQLTPTAYKHIMMLREQQGNKDLCLRVGVRQGGCSGMSYMMDFEDINNAREDDQIFNYDGFKIICDPKSLLYLYGLVLDYNNAMIGGGFDFTNPNAAQTCGCGKSFGV</sequence>
<dbReference type="Proteomes" id="UP000320055">
    <property type="component" value="Unassembled WGS sequence"/>
</dbReference>
<evidence type="ECO:0000256" key="1">
    <source>
        <dbReference type="ARBA" id="ARBA00023783"/>
    </source>
</evidence>
<dbReference type="FunFam" id="2.60.300.12:FF:000008">
    <property type="entry name" value="iron-sulfur assembly protein IscA, chloroplastic"/>
    <property type="match status" value="1"/>
</dbReference>
<dbReference type="InterPro" id="IPR016092">
    <property type="entry name" value="ATAP"/>
</dbReference>
<dbReference type="GO" id="GO:0030674">
    <property type="term" value="F:protein-macromolecule adaptor activity"/>
    <property type="evidence" value="ECO:0007669"/>
    <property type="project" value="TreeGrafter"/>
</dbReference>
<evidence type="ECO:0000313" key="3">
    <source>
        <dbReference type="EMBL" id="VEP15520.1"/>
    </source>
</evidence>
<dbReference type="AlphaFoldDB" id="A0A563VVT4"/>
<comment type="similarity">
    <text evidence="1">Belongs to the HesB/IscA family. Ycf83 subfamily.</text>
</comment>
<dbReference type="PANTHER" id="PTHR47265">
    <property type="entry name" value="IRON-SULFUR ASSEMBLY PROTEIN ISCA, CHLOROPLASTIC"/>
    <property type="match status" value="1"/>
</dbReference>
<gene>
    <name evidence="3" type="ORF">H1P_3410003</name>
</gene>
<accession>A0A563VVT4</accession>
<feature type="domain" description="Core" evidence="2">
    <location>
        <begin position="12"/>
        <end position="115"/>
    </location>
</feature>
<dbReference type="RefSeq" id="WP_144874280.1">
    <property type="nucleotide sequence ID" value="NZ_LR214078.1"/>
</dbReference>
<dbReference type="Gene3D" id="2.60.300.12">
    <property type="entry name" value="HesB-like domain"/>
    <property type="match status" value="1"/>
</dbReference>
<dbReference type="Pfam" id="PF01521">
    <property type="entry name" value="Fe-S_biosyn"/>
    <property type="match status" value="1"/>
</dbReference>
<dbReference type="GO" id="GO:0051537">
    <property type="term" value="F:2 iron, 2 sulfur cluster binding"/>
    <property type="evidence" value="ECO:0007669"/>
    <property type="project" value="UniProtKB-ARBA"/>
</dbReference>
<dbReference type="InterPro" id="IPR031108">
    <property type="entry name" value="IscA_plant_cyanobact"/>
</dbReference>
<evidence type="ECO:0000313" key="4">
    <source>
        <dbReference type="Proteomes" id="UP000320055"/>
    </source>
</evidence>
<dbReference type="PROSITE" id="PS01152">
    <property type="entry name" value="HESB"/>
    <property type="match status" value="1"/>
</dbReference>
<proteinExistence type="inferred from homology"/>
<dbReference type="GO" id="GO:0016226">
    <property type="term" value="P:iron-sulfur cluster assembly"/>
    <property type="evidence" value="ECO:0007669"/>
    <property type="project" value="InterPro"/>
</dbReference>
<dbReference type="InterPro" id="IPR035903">
    <property type="entry name" value="HesB-like_dom_sf"/>
</dbReference>
<organism evidence="3 4">
    <name type="scientific">Hyella patelloides LEGE 07179</name>
    <dbReference type="NCBI Taxonomy" id="945734"/>
    <lineage>
        <taxon>Bacteria</taxon>
        <taxon>Bacillati</taxon>
        <taxon>Cyanobacteriota</taxon>
        <taxon>Cyanophyceae</taxon>
        <taxon>Pleurocapsales</taxon>
        <taxon>Hyellaceae</taxon>
        <taxon>Hyella</taxon>
    </lineage>
</organism>
<protein>
    <recommendedName>
        <fullName evidence="2">Core domain-containing protein</fullName>
    </recommendedName>
</protein>
<dbReference type="InterPro" id="IPR000361">
    <property type="entry name" value="ATAP_core_dom"/>
</dbReference>